<protein>
    <submittedName>
        <fullName evidence="1">Uncharacterized protein</fullName>
    </submittedName>
</protein>
<reference evidence="2" key="2">
    <citation type="submission" date="2017-12" db="EMBL/GenBank/DDBJ databases">
        <title>Genome sequence of the Bar-tailed Godwit (Limosa lapponica baueri).</title>
        <authorList>
            <person name="Lima N.C.B."/>
            <person name="Parody-Merino A.M."/>
            <person name="Battley P.F."/>
            <person name="Fidler A.E."/>
            <person name="Prosdocimi F."/>
        </authorList>
    </citation>
    <scope>NUCLEOTIDE SEQUENCE [LARGE SCALE GENOMIC DNA]</scope>
</reference>
<keyword evidence="2" id="KW-1185">Reference proteome</keyword>
<evidence type="ECO:0000313" key="1">
    <source>
        <dbReference type="EMBL" id="PKU46504.1"/>
    </source>
</evidence>
<evidence type="ECO:0000313" key="2">
    <source>
        <dbReference type="Proteomes" id="UP000233556"/>
    </source>
</evidence>
<dbReference type="Proteomes" id="UP000233556">
    <property type="component" value="Unassembled WGS sequence"/>
</dbReference>
<proteinExistence type="predicted"/>
<organism evidence="1 2">
    <name type="scientific">Limosa lapponica baueri</name>
    <dbReference type="NCBI Taxonomy" id="1758121"/>
    <lineage>
        <taxon>Eukaryota</taxon>
        <taxon>Metazoa</taxon>
        <taxon>Chordata</taxon>
        <taxon>Craniata</taxon>
        <taxon>Vertebrata</taxon>
        <taxon>Euteleostomi</taxon>
        <taxon>Archelosauria</taxon>
        <taxon>Archosauria</taxon>
        <taxon>Dinosauria</taxon>
        <taxon>Saurischia</taxon>
        <taxon>Theropoda</taxon>
        <taxon>Coelurosauria</taxon>
        <taxon>Aves</taxon>
        <taxon>Neognathae</taxon>
        <taxon>Neoaves</taxon>
        <taxon>Charadriiformes</taxon>
        <taxon>Scolopacidae</taxon>
        <taxon>Limosa</taxon>
    </lineage>
</organism>
<accession>A0A2I0UKC3</accession>
<sequence>MPEELLRRERDEIPSWSEETISIDQYQIITKTLAPNELIFITPFEVGRYEEDGLNPLPPQATANMTNQGDKVMVPASWAPTGTDHALPGNLGDARQALLPNGSALAGGINAGL</sequence>
<dbReference type="EMBL" id="KZ505707">
    <property type="protein sequence ID" value="PKU46504.1"/>
    <property type="molecule type" value="Genomic_DNA"/>
</dbReference>
<gene>
    <name evidence="1" type="ORF">llap_3180</name>
</gene>
<name>A0A2I0UKC3_LIMLA</name>
<reference evidence="2" key="1">
    <citation type="submission" date="2017-11" db="EMBL/GenBank/DDBJ databases">
        <authorList>
            <person name="Lima N.C."/>
            <person name="Parody-Merino A.M."/>
            <person name="Battley P.F."/>
            <person name="Fidler A.E."/>
            <person name="Prosdocimi F."/>
        </authorList>
    </citation>
    <scope>NUCLEOTIDE SEQUENCE [LARGE SCALE GENOMIC DNA]</scope>
</reference>
<dbReference type="AlphaFoldDB" id="A0A2I0UKC3"/>